<dbReference type="SUPFAM" id="SSF101447">
    <property type="entry name" value="Formin homology 2 domain (FH2 domain)"/>
    <property type="match status" value="1"/>
</dbReference>
<keyword evidence="2" id="KW-0528">Neurotoxin</keyword>
<feature type="region of interest" description="Disordered" evidence="6">
    <location>
        <begin position="71"/>
        <end position="96"/>
    </location>
</feature>
<evidence type="ECO:0000256" key="2">
    <source>
        <dbReference type="ARBA" id="ARBA00022699"/>
    </source>
</evidence>
<dbReference type="PROSITE" id="PS50188">
    <property type="entry name" value="B302_SPRY"/>
    <property type="match status" value="1"/>
</dbReference>
<evidence type="ECO:0000256" key="4">
    <source>
        <dbReference type="ARBA" id="ARBA00034460"/>
    </source>
</evidence>
<feature type="domain" description="COS" evidence="9">
    <location>
        <begin position="240"/>
        <end position="297"/>
    </location>
</feature>
<dbReference type="InterPro" id="IPR050617">
    <property type="entry name" value="E3_ligase_FN3/SPRY"/>
</dbReference>
<dbReference type="InterPro" id="IPR003649">
    <property type="entry name" value="Bbox_C"/>
</dbReference>
<organism evidence="10 11">
    <name type="scientific">Crotalus adamanteus</name>
    <name type="common">Eastern diamondback rattlesnake</name>
    <dbReference type="NCBI Taxonomy" id="8729"/>
    <lineage>
        <taxon>Eukaryota</taxon>
        <taxon>Metazoa</taxon>
        <taxon>Chordata</taxon>
        <taxon>Craniata</taxon>
        <taxon>Vertebrata</taxon>
        <taxon>Euteleostomi</taxon>
        <taxon>Lepidosauria</taxon>
        <taxon>Squamata</taxon>
        <taxon>Bifurcata</taxon>
        <taxon>Unidentata</taxon>
        <taxon>Episquamata</taxon>
        <taxon>Toxicofera</taxon>
        <taxon>Serpentes</taxon>
        <taxon>Colubroidea</taxon>
        <taxon>Viperidae</taxon>
        <taxon>Crotalinae</taxon>
        <taxon>Crotalus</taxon>
    </lineage>
</organism>
<dbReference type="InterPro" id="IPR013783">
    <property type="entry name" value="Ig-like_fold"/>
</dbReference>
<evidence type="ECO:0000256" key="5">
    <source>
        <dbReference type="SAM" id="Coils"/>
    </source>
</evidence>
<dbReference type="InterPro" id="IPR017903">
    <property type="entry name" value="COS_domain"/>
</dbReference>
<dbReference type="Gene3D" id="2.60.120.920">
    <property type="match status" value="1"/>
</dbReference>
<dbReference type="PANTHER" id="PTHR24099">
    <property type="entry name" value="E3 UBIQUITIN-PROTEIN LIGASE TRIM36-RELATED"/>
    <property type="match status" value="1"/>
</dbReference>
<dbReference type="EMBL" id="JAOTOJ010000002">
    <property type="protein sequence ID" value="KAK9408048.1"/>
    <property type="molecule type" value="Genomic_DNA"/>
</dbReference>
<evidence type="ECO:0000256" key="6">
    <source>
        <dbReference type="SAM" id="MobiDB-lite"/>
    </source>
</evidence>
<dbReference type="InterPro" id="IPR035742">
    <property type="entry name" value="SPRY/PRY_FSD1"/>
</dbReference>
<dbReference type="Pfam" id="PF00622">
    <property type="entry name" value="SPRY"/>
    <property type="match status" value="1"/>
</dbReference>
<feature type="compositionally biased region" description="Polar residues" evidence="6">
    <location>
        <begin position="79"/>
        <end position="91"/>
    </location>
</feature>
<sequence>MQNNHLANILVLQSLWPEANGHAWQRASGVSPFCTASQVSRPHLSSPVWSPARAAETKSPRAALDRLNHAGSLEAPGKASQTQRACSTPESSEAGWGAGLGEWRPFDWWEGLRCDASPQPSLPPFLIHLPGTGLAMEVQKEALQRIISTLAHKNDEIQNFIETLNHILEGVQTNSSSVISELEEEFDGLYSILDEMKEIMTTNIKQEQAHKIQELQNQLSQCSSALENSEELLEFAARSLDIKESEEFTKAARQIKDRVTMAPAFRLSLKPRVSDNMTHLMVDFSQERRMLQALKFLPVPRAPEIILTDCLVADNAVTVAWQMPEEDNKIDHYILEFRKTNFDGLPRIKDERCWESIDYIKGTEYTLSGLRFDSKYMNFRVRACNKAVAGDYSDPVTLETKALIFNLDGSSSHLNLKVEDTYVEWDSTGGKSQEGKTKGKENKGSGQITLLKNSTRSGTPSPKRSSVSSRSPLIRGSRDRFTGESYTVLGDTTIENGQHYWEVKAQKDCKSYSVGVAYKNLGKFDQLGKTSTSWCVHINNWLQSTFAAKHNNKAKTLDVVVPDRIGVYCDFDGGQLSFYNASSKQLLYTFKTKFTQPLLPGFMVWCGGLTLTTGLQVPTAVKTLQKNENGLSGSTGAADVKHGGLALRCGGVMPQKLTLWRLTVSPTSLRAWQP</sequence>
<evidence type="ECO:0000259" key="9">
    <source>
        <dbReference type="PROSITE" id="PS51262"/>
    </source>
</evidence>
<dbReference type="CDD" id="cd12901">
    <property type="entry name" value="SPRY_PRY_FSD1"/>
    <property type="match status" value="1"/>
</dbReference>
<dbReference type="SUPFAM" id="SSF49899">
    <property type="entry name" value="Concanavalin A-like lectins/glucanases"/>
    <property type="match status" value="1"/>
</dbReference>
<evidence type="ECO:0000256" key="1">
    <source>
        <dbReference type="ARBA" id="ARBA00009651"/>
    </source>
</evidence>
<comment type="similarity">
    <text evidence="1">Belongs to the ohanin/vespryn family.</text>
</comment>
<comment type="function">
    <text evidence="4">Neurotoxin that produces dose-dependent hypolocomotion and hyperalgesia in mice. May directly act on the central nervous system, as it is 6500-fold more potent when administered intracerebroventricularly than intraperitoneal.</text>
</comment>
<dbReference type="Gene3D" id="1.20.5.170">
    <property type="match status" value="1"/>
</dbReference>
<reference evidence="10 11" key="1">
    <citation type="journal article" date="2024" name="Proc. Natl. Acad. Sci. U.S.A.">
        <title>The genetic regulatory architecture and epigenomic basis for age-related changes in rattlesnake venom.</title>
        <authorList>
            <person name="Hogan M.P."/>
            <person name="Holding M.L."/>
            <person name="Nystrom G.S."/>
            <person name="Colston T.J."/>
            <person name="Bartlett D.A."/>
            <person name="Mason A.J."/>
            <person name="Ellsworth S.A."/>
            <person name="Rautsaw R.M."/>
            <person name="Lawrence K.C."/>
            <person name="Strickland J.L."/>
            <person name="He B."/>
            <person name="Fraser P."/>
            <person name="Margres M.J."/>
            <person name="Gilbert D.M."/>
            <person name="Gibbs H.L."/>
            <person name="Parkinson C.L."/>
            <person name="Rokyta D.R."/>
        </authorList>
    </citation>
    <scope>NUCLEOTIDE SEQUENCE [LARGE SCALE GENOMIC DNA]</scope>
    <source>
        <strain evidence="10">DRR0105</strain>
    </source>
</reference>
<dbReference type="AlphaFoldDB" id="A0AAW1C2W9"/>
<dbReference type="SMART" id="SM00502">
    <property type="entry name" value="BBC"/>
    <property type="match status" value="1"/>
</dbReference>
<keyword evidence="11" id="KW-1185">Reference proteome</keyword>
<dbReference type="Proteomes" id="UP001474421">
    <property type="component" value="Unassembled WGS sequence"/>
</dbReference>
<feature type="compositionally biased region" description="Low complexity" evidence="6">
    <location>
        <begin position="457"/>
        <end position="475"/>
    </location>
</feature>
<dbReference type="PROSITE" id="PS51262">
    <property type="entry name" value="COS"/>
    <property type="match status" value="1"/>
</dbReference>
<feature type="compositionally biased region" description="Basic and acidic residues" evidence="6">
    <location>
        <begin position="433"/>
        <end position="443"/>
    </location>
</feature>
<accession>A0AAW1C2W9</accession>
<dbReference type="PRINTS" id="PR01407">
    <property type="entry name" value="BUTYPHLNCDUF"/>
</dbReference>
<dbReference type="InterPro" id="IPR036116">
    <property type="entry name" value="FN3_sf"/>
</dbReference>
<evidence type="ECO:0000313" key="11">
    <source>
        <dbReference type="Proteomes" id="UP001474421"/>
    </source>
</evidence>
<protein>
    <submittedName>
        <fullName evidence="10">FSD1-like</fullName>
    </submittedName>
</protein>
<feature type="region of interest" description="Disordered" evidence="6">
    <location>
        <begin position="426"/>
        <end position="477"/>
    </location>
</feature>
<evidence type="ECO:0000313" key="10">
    <source>
        <dbReference type="EMBL" id="KAK9408048.1"/>
    </source>
</evidence>
<keyword evidence="3 5" id="KW-0175">Coiled coil</keyword>
<feature type="domain" description="Fibronectin type-III" evidence="8">
    <location>
        <begin position="299"/>
        <end position="403"/>
    </location>
</feature>
<dbReference type="Gene3D" id="2.60.40.10">
    <property type="entry name" value="Immunoglobulins"/>
    <property type="match status" value="1"/>
</dbReference>
<evidence type="ECO:0000256" key="3">
    <source>
        <dbReference type="ARBA" id="ARBA00023054"/>
    </source>
</evidence>
<dbReference type="InterPro" id="IPR003961">
    <property type="entry name" value="FN3_dom"/>
</dbReference>
<dbReference type="SUPFAM" id="SSF49265">
    <property type="entry name" value="Fibronectin type III"/>
    <property type="match status" value="1"/>
</dbReference>
<dbReference type="PANTHER" id="PTHR24099:SF8">
    <property type="entry name" value="FSD1-LIKE PROTEIN"/>
    <property type="match status" value="1"/>
</dbReference>
<feature type="compositionally biased region" description="Polar residues" evidence="6">
    <location>
        <begin position="444"/>
        <end position="456"/>
    </location>
</feature>
<evidence type="ECO:0000259" key="7">
    <source>
        <dbReference type="PROSITE" id="PS50188"/>
    </source>
</evidence>
<dbReference type="SMART" id="SM00449">
    <property type="entry name" value="SPRY"/>
    <property type="match status" value="1"/>
</dbReference>
<dbReference type="Pfam" id="PF00041">
    <property type="entry name" value="fn3"/>
    <property type="match status" value="1"/>
</dbReference>
<evidence type="ECO:0000259" key="8">
    <source>
        <dbReference type="PROSITE" id="PS50853"/>
    </source>
</evidence>
<dbReference type="InterPro" id="IPR003879">
    <property type="entry name" value="Butyrophylin_SPRY"/>
</dbReference>
<keyword evidence="2" id="KW-0800">Toxin</keyword>
<feature type="domain" description="B30.2/SPRY" evidence="7">
    <location>
        <begin position="428"/>
        <end position="620"/>
    </location>
</feature>
<dbReference type="InterPro" id="IPR001870">
    <property type="entry name" value="B30.2/SPRY"/>
</dbReference>
<dbReference type="InterPro" id="IPR013320">
    <property type="entry name" value="ConA-like_dom_sf"/>
</dbReference>
<comment type="caution">
    <text evidence="10">The sequence shown here is derived from an EMBL/GenBank/DDBJ whole genome shotgun (WGS) entry which is preliminary data.</text>
</comment>
<dbReference type="PROSITE" id="PS50853">
    <property type="entry name" value="FN3"/>
    <property type="match status" value="1"/>
</dbReference>
<dbReference type="InterPro" id="IPR003877">
    <property type="entry name" value="SPRY_dom"/>
</dbReference>
<feature type="coiled-coil region" evidence="5">
    <location>
        <begin position="179"/>
        <end position="246"/>
    </location>
</feature>
<proteinExistence type="inferred from homology"/>
<dbReference type="InterPro" id="IPR043136">
    <property type="entry name" value="B30.2/SPRY_sf"/>
</dbReference>
<name>A0AAW1C2W9_CROAD</name>
<dbReference type="CDD" id="cd00063">
    <property type="entry name" value="FN3"/>
    <property type="match status" value="1"/>
</dbReference>
<gene>
    <name evidence="10" type="ORF">NXF25_006822</name>
</gene>